<evidence type="ECO:0000259" key="2">
    <source>
        <dbReference type="Pfam" id="PF13439"/>
    </source>
</evidence>
<sequence>MKVAIVIHDLRGGGAEKMMMRLANAISKHQHHVDLVLLTDGGVNKSSLSTGVNLIELKSSRTASAVPRLREYLKSNQPDQVLSALTHVNVIAFFACLSLGWLSRLHCSERNAFSFDKHVNNSPLIKFAYFLAPFIYRSMPNPVIAVSKGVGLDLIETTVVAEKNVINLPNPTLDDDFRLREFSMPTHPWLLEKTKPVIVGLGRLAPQKGFSDLISAFAILKQTIDARLVIFGEGDLRMSLQLQIDELNLTEDVCLHGYVSSPMDEIHHADLFVLSSLFEGSPNALVEAMASRCKVVSTRCPCGPDEILAEGAVGKLVPVSSPRELADAMSDSLSNTQYDFDNQLDHIERYTANNSAISYLNAMVNKRA</sequence>
<feature type="domain" description="Glycosyl transferase family 1" evidence="1">
    <location>
        <begin position="191"/>
        <end position="336"/>
    </location>
</feature>
<dbReference type="Gene3D" id="3.40.50.2000">
    <property type="entry name" value="Glycogen Phosphorylase B"/>
    <property type="match status" value="2"/>
</dbReference>
<dbReference type="EMBL" id="JAIMJA010000006">
    <property type="protein sequence ID" value="MCE2594719.1"/>
    <property type="molecule type" value="Genomic_DNA"/>
</dbReference>
<dbReference type="Pfam" id="PF13439">
    <property type="entry name" value="Glyco_transf_4"/>
    <property type="match status" value="1"/>
</dbReference>
<protein>
    <submittedName>
        <fullName evidence="3">Glycosyltransferase</fullName>
    </submittedName>
</protein>
<feature type="domain" description="Glycosyltransferase subfamily 4-like N-terminal" evidence="2">
    <location>
        <begin position="13"/>
        <end position="170"/>
    </location>
</feature>
<dbReference type="SUPFAM" id="SSF53756">
    <property type="entry name" value="UDP-Glycosyltransferase/glycogen phosphorylase"/>
    <property type="match status" value="1"/>
</dbReference>
<dbReference type="CDD" id="cd03811">
    <property type="entry name" value="GT4_GT28_WabH-like"/>
    <property type="match status" value="1"/>
</dbReference>
<proteinExistence type="predicted"/>
<reference evidence="3 4" key="1">
    <citation type="journal article" date="2022" name="Environ. Microbiol. Rep.">
        <title>Eco-phylogenetic analyses reveal divergent evolution of vitamin B12 metabolism in the marine bacterial family 'Psychromonadaceae'.</title>
        <authorList>
            <person name="Jin X."/>
            <person name="Yang Y."/>
            <person name="Cao H."/>
            <person name="Gao B."/>
            <person name="Zhao Z."/>
        </authorList>
    </citation>
    <scope>NUCLEOTIDE SEQUENCE [LARGE SCALE GENOMIC DNA]</scope>
    <source>
        <strain evidence="3 4">MKS20</strain>
    </source>
</reference>
<dbReference type="Pfam" id="PF00534">
    <property type="entry name" value="Glycos_transf_1"/>
    <property type="match status" value="1"/>
</dbReference>
<dbReference type="Proteomes" id="UP001201273">
    <property type="component" value="Unassembled WGS sequence"/>
</dbReference>
<dbReference type="RefSeq" id="WP_233052243.1">
    <property type="nucleotide sequence ID" value="NZ_JAIMJA010000006.1"/>
</dbReference>
<organism evidence="3 4">
    <name type="scientific">Motilimonas cestriensis</name>
    <dbReference type="NCBI Taxonomy" id="2742685"/>
    <lineage>
        <taxon>Bacteria</taxon>
        <taxon>Pseudomonadati</taxon>
        <taxon>Pseudomonadota</taxon>
        <taxon>Gammaproteobacteria</taxon>
        <taxon>Alteromonadales</taxon>
        <taxon>Alteromonadales genera incertae sedis</taxon>
        <taxon>Motilimonas</taxon>
    </lineage>
</organism>
<keyword evidence="4" id="KW-1185">Reference proteome</keyword>
<dbReference type="InterPro" id="IPR028098">
    <property type="entry name" value="Glyco_trans_4-like_N"/>
</dbReference>
<evidence type="ECO:0000313" key="4">
    <source>
        <dbReference type="Proteomes" id="UP001201273"/>
    </source>
</evidence>
<gene>
    <name evidence="3" type="ORF">K6Y31_07810</name>
</gene>
<dbReference type="PANTHER" id="PTHR12526">
    <property type="entry name" value="GLYCOSYLTRANSFERASE"/>
    <property type="match status" value="1"/>
</dbReference>
<accession>A0ABS8W6V9</accession>
<dbReference type="InterPro" id="IPR001296">
    <property type="entry name" value="Glyco_trans_1"/>
</dbReference>
<evidence type="ECO:0000259" key="1">
    <source>
        <dbReference type="Pfam" id="PF00534"/>
    </source>
</evidence>
<name>A0ABS8W6V9_9GAMM</name>
<evidence type="ECO:0000313" key="3">
    <source>
        <dbReference type="EMBL" id="MCE2594719.1"/>
    </source>
</evidence>
<comment type="caution">
    <text evidence="3">The sequence shown here is derived from an EMBL/GenBank/DDBJ whole genome shotgun (WGS) entry which is preliminary data.</text>
</comment>